<proteinExistence type="predicted"/>
<dbReference type="AlphaFoldDB" id="A0A7X0VVV6"/>
<protein>
    <submittedName>
        <fullName evidence="2">GNAT family N-acetyltransferase</fullName>
    </submittedName>
</protein>
<keyword evidence="3" id="KW-1185">Reference proteome</keyword>
<keyword evidence="2" id="KW-0808">Transferase</keyword>
<organism evidence="2 3">
    <name type="scientific">Cohnella zeiphila</name>
    <dbReference type="NCBI Taxonomy" id="2761120"/>
    <lineage>
        <taxon>Bacteria</taxon>
        <taxon>Bacillati</taxon>
        <taxon>Bacillota</taxon>
        <taxon>Bacilli</taxon>
        <taxon>Bacillales</taxon>
        <taxon>Paenibacillaceae</taxon>
        <taxon>Cohnella</taxon>
    </lineage>
</organism>
<dbReference type="RefSeq" id="WP_185129519.1">
    <property type="nucleotide sequence ID" value="NZ_JACJVO010000016.1"/>
</dbReference>
<evidence type="ECO:0000313" key="3">
    <source>
        <dbReference type="Proteomes" id="UP000564644"/>
    </source>
</evidence>
<dbReference type="InterPro" id="IPR016181">
    <property type="entry name" value="Acyl_CoA_acyltransferase"/>
</dbReference>
<dbReference type="Proteomes" id="UP000564644">
    <property type="component" value="Unassembled WGS sequence"/>
</dbReference>
<evidence type="ECO:0000259" key="1">
    <source>
        <dbReference type="PROSITE" id="PS51186"/>
    </source>
</evidence>
<name>A0A7X0VVV6_9BACL</name>
<gene>
    <name evidence="2" type="ORF">H7C18_13070</name>
</gene>
<comment type="caution">
    <text evidence="2">The sequence shown here is derived from an EMBL/GenBank/DDBJ whole genome shotgun (WGS) entry which is preliminary data.</text>
</comment>
<dbReference type="CDD" id="cd04301">
    <property type="entry name" value="NAT_SF"/>
    <property type="match status" value="1"/>
</dbReference>
<feature type="domain" description="N-acetyltransferase" evidence="1">
    <location>
        <begin position="15"/>
        <end position="150"/>
    </location>
</feature>
<dbReference type="EMBL" id="JACJVO010000016">
    <property type="protein sequence ID" value="MBB6731845.1"/>
    <property type="molecule type" value="Genomic_DNA"/>
</dbReference>
<sequence>MKVMRLEHRLRDTAEQLWSLQHASYRVEAQRIGVADLPPLLETIGEIQESELTYWGCQDKDGDLAGAVSVERDGDAFTIARLMVHPNHFREGIASRLIAALFDEYPEARCWEVTAEARNLPAISLYEKSGFRCVETFKPREDIFMVKLRRRSGRSAPPRP</sequence>
<dbReference type="PROSITE" id="PS51186">
    <property type="entry name" value="GNAT"/>
    <property type="match status" value="1"/>
</dbReference>
<evidence type="ECO:0000313" key="2">
    <source>
        <dbReference type="EMBL" id="MBB6731845.1"/>
    </source>
</evidence>
<reference evidence="2 3" key="1">
    <citation type="submission" date="2020-08" db="EMBL/GenBank/DDBJ databases">
        <title>Cohnella phylogeny.</title>
        <authorList>
            <person name="Dunlap C."/>
        </authorList>
    </citation>
    <scope>NUCLEOTIDE SEQUENCE [LARGE SCALE GENOMIC DNA]</scope>
    <source>
        <strain evidence="2 3">CBP 2801</strain>
    </source>
</reference>
<dbReference type="SUPFAM" id="SSF55729">
    <property type="entry name" value="Acyl-CoA N-acyltransferases (Nat)"/>
    <property type="match status" value="1"/>
</dbReference>
<dbReference type="Pfam" id="PF00583">
    <property type="entry name" value="Acetyltransf_1"/>
    <property type="match status" value="1"/>
</dbReference>
<dbReference type="InterPro" id="IPR000182">
    <property type="entry name" value="GNAT_dom"/>
</dbReference>
<dbReference type="Gene3D" id="3.40.630.30">
    <property type="match status" value="1"/>
</dbReference>
<accession>A0A7X0VVV6</accession>
<dbReference type="GO" id="GO:0016747">
    <property type="term" value="F:acyltransferase activity, transferring groups other than amino-acyl groups"/>
    <property type="evidence" value="ECO:0007669"/>
    <property type="project" value="InterPro"/>
</dbReference>